<dbReference type="InterPro" id="IPR001611">
    <property type="entry name" value="Leu-rich_rpt"/>
</dbReference>
<proteinExistence type="predicted"/>
<feature type="compositionally biased region" description="Basic and acidic residues" evidence="3">
    <location>
        <begin position="405"/>
        <end position="418"/>
    </location>
</feature>
<organism evidence="5 6">
    <name type="scientific">Kipferlia bialata</name>
    <dbReference type="NCBI Taxonomy" id="797122"/>
    <lineage>
        <taxon>Eukaryota</taxon>
        <taxon>Metamonada</taxon>
        <taxon>Carpediemonas-like organisms</taxon>
        <taxon>Kipferlia</taxon>
    </lineage>
</organism>
<protein>
    <submittedName>
        <fullName evidence="5">Uncharacterized protein</fullName>
    </submittedName>
</protein>
<sequence>MLNLQGNRVQIVQNLDHLPNLIFLDLYNNHLSSCGGIDTQAPRLQILLLGRNQLTDLHGVEGLVDLDILDAHSNRIAHVRPEGLPLSRLSHLRILNLSDNALGVIPAAVAALPALAELNLRRNKITHTEGRALTGCPSLARLFLSSNQISSLDDVAPVFRLPALTELSLSGNPVAEDPGYVDDIQQRTKSSRAFALVGDAKKTRARPSSARPTRERERVDSGQGERRTRPMSARHPGGQRDRGDREALTPRRKSAPEPVAGPTDIAYPVTAPSRQYWRDIERGGSTGVAEEGSKYVVYSPFAEVRLCSAGRTSLARPLSVKAGTSVERSLSECKHQPFFDFAIYGPVSLACLPSLASSLTPFVASLLLGRSGPGIPAARLSSSGAVLLSGPVQDMPYHYPPAAPAKRETSAPVRRESSVPHPPSDSSSSSESSSSSDSSDSSDAEGSSSDDAHEDQEAEAPVSETPSQAKARRPLLVPKQEGVDTSGLFTQTHTVTALTLVHVPLFRTGGPPSKRTPPGLPSDCDQALSLVEATGVRSLRRLTLVHCNLCHLAELAVLLGPLRISELLIRDCPILSLKLLIPFIAYRFPSIERFNGRRITSKERSTAKVRFGPVASLFSKVSSQQRYRLLPVHLRSAVSPGQPTGQYAGLPPSRSGSNVDAPVRAMLDGCVVGDIRTRIIDSEISDALKTYETAGDQDSADLLRV</sequence>
<dbReference type="InterPro" id="IPR003591">
    <property type="entry name" value="Leu-rich_rpt_typical-subtyp"/>
</dbReference>
<dbReference type="EMBL" id="BDIP01000436">
    <property type="protein sequence ID" value="GIQ81595.1"/>
    <property type="molecule type" value="Genomic_DNA"/>
</dbReference>
<keyword evidence="6" id="KW-1185">Reference proteome</keyword>
<reference evidence="5" key="1">
    <citation type="submission" date="2016-10" db="EMBL/GenBank/DDBJ databases">
        <authorList>
            <person name="Tanifuji G."/>
            <person name="Kume K."/>
            <person name="Nakayama T."/>
            <person name="Takabayashi S."/>
            <person name="Hashimoto T."/>
        </authorList>
    </citation>
    <scope>NUCLEOTIDE SEQUENCE</scope>
    <source>
        <strain evidence="5">NY0173</strain>
    </source>
</reference>
<feature type="compositionally biased region" description="Low complexity" evidence="3">
    <location>
        <begin position="424"/>
        <end position="449"/>
    </location>
</feature>
<name>A0A9K3CT06_9EUKA</name>
<gene>
    <name evidence="4" type="ORF">KIPB_000197</name>
    <name evidence="5" type="ORF">KIPB_002576</name>
</gene>
<feature type="compositionally biased region" description="Basic and acidic residues" evidence="3">
    <location>
        <begin position="212"/>
        <end position="228"/>
    </location>
</feature>
<evidence type="ECO:0000256" key="1">
    <source>
        <dbReference type="ARBA" id="ARBA00022614"/>
    </source>
</evidence>
<feature type="region of interest" description="Disordered" evidence="3">
    <location>
        <begin position="192"/>
        <end position="267"/>
    </location>
</feature>
<feature type="compositionally biased region" description="Basic and acidic residues" evidence="3">
    <location>
        <begin position="238"/>
        <end position="249"/>
    </location>
</feature>
<reference evidence="5 6" key="2">
    <citation type="journal article" date="2018" name="PLoS ONE">
        <title>The draft genome of Kipferlia bialata reveals reductive genome evolution in fornicate parasites.</title>
        <authorList>
            <person name="Tanifuji G."/>
            <person name="Takabayashi S."/>
            <person name="Kume K."/>
            <person name="Takagi M."/>
            <person name="Nakayama T."/>
            <person name="Kamikawa R."/>
            <person name="Inagaki Y."/>
            <person name="Hashimoto T."/>
        </authorList>
    </citation>
    <scope>NUCLEOTIDE SEQUENCE [LARGE SCALE GENOMIC DNA]</scope>
    <source>
        <strain evidence="5">NY0173</strain>
    </source>
</reference>
<dbReference type="Gene3D" id="3.80.10.10">
    <property type="entry name" value="Ribonuclease Inhibitor"/>
    <property type="match status" value="3"/>
</dbReference>
<dbReference type="AlphaFoldDB" id="A0A9K3CT06"/>
<keyword evidence="1" id="KW-0433">Leucine-rich repeat</keyword>
<dbReference type="PROSITE" id="PS51450">
    <property type="entry name" value="LRR"/>
    <property type="match status" value="2"/>
</dbReference>
<evidence type="ECO:0000313" key="4">
    <source>
        <dbReference type="EMBL" id="GIQ79542.1"/>
    </source>
</evidence>
<dbReference type="GO" id="GO:0005737">
    <property type="term" value="C:cytoplasm"/>
    <property type="evidence" value="ECO:0007669"/>
    <property type="project" value="TreeGrafter"/>
</dbReference>
<dbReference type="SUPFAM" id="SSF52058">
    <property type="entry name" value="L domain-like"/>
    <property type="match status" value="1"/>
</dbReference>
<dbReference type="SMART" id="SM00369">
    <property type="entry name" value="LRR_TYP"/>
    <property type="match status" value="6"/>
</dbReference>
<dbReference type="PANTHER" id="PTHR15454">
    <property type="entry name" value="NISCHARIN RELATED"/>
    <property type="match status" value="1"/>
</dbReference>
<dbReference type="Pfam" id="PF13855">
    <property type="entry name" value="LRR_8"/>
    <property type="match status" value="1"/>
</dbReference>
<evidence type="ECO:0000313" key="6">
    <source>
        <dbReference type="Proteomes" id="UP000265618"/>
    </source>
</evidence>
<evidence type="ECO:0000256" key="2">
    <source>
        <dbReference type="ARBA" id="ARBA00022737"/>
    </source>
</evidence>
<keyword evidence="2" id="KW-0677">Repeat</keyword>
<accession>A0A9K3CT06</accession>
<dbReference type="Proteomes" id="UP000265618">
    <property type="component" value="Unassembled WGS sequence"/>
</dbReference>
<dbReference type="InterPro" id="IPR032675">
    <property type="entry name" value="LRR_dom_sf"/>
</dbReference>
<feature type="region of interest" description="Disordered" evidence="3">
    <location>
        <begin position="398"/>
        <end position="479"/>
    </location>
</feature>
<dbReference type="OrthoDB" id="1939344at2759"/>
<evidence type="ECO:0000256" key="3">
    <source>
        <dbReference type="SAM" id="MobiDB-lite"/>
    </source>
</evidence>
<comment type="caution">
    <text evidence="5">The sequence shown here is derived from an EMBL/GenBank/DDBJ whole genome shotgun (WGS) entry which is preliminary data.</text>
</comment>
<evidence type="ECO:0000313" key="5">
    <source>
        <dbReference type="EMBL" id="GIQ81595.1"/>
    </source>
</evidence>
<dbReference type="EMBL" id="BDIP01000020">
    <property type="protein sequence ID" value="GIQ79542.1"/>
    <property type="molecule type" value="Genomic_DNA"/>
</dbReference>